<feature type="transmembrane region" description="Helical" evidence="12">
    <location>
        <begin position="64"/>
        <end position="86"/>
    </location>
</feature>
<dbReference type="PANTHER" id="PTHR13046">
    <property type="entry name" value="PROTEASE U48 CAAX PRENYL PROTEASE RCE1"/>
    <property type="match status" value="1"/>
</dbReference>
<dbReference type="InterPro" id="IPR003675">
    <property type="entry name" value="Rce1/LyrA-like_dom"/>
</dbReference>
<evidence type="ECO:0000256" key="8">
    <source>
        <dbReference type="ARBA" id="ARBA00023136"/>
    </source>
</evidence>
<evidence type="ECO:0000256" key="12">
    <source>
        <dbReference type="SAM" id="Phobius"/>
    </source>
</evidence>
<evidence type="ECO:0000313" key="15">
    <source>
        <dbReference type="Proteomes" id="UP000325081"/>
    </source>
</evidence>
<evidence type="ECO:0000256" key="4">
    <source>
        <dbReference type="ARBA" id="ARBA00022692"/>
    </source>
</evidence>
<accession>A0A5A7P920</accession>
<feature type="compositionally biased region" description="Polar residues" evidence="11">
    <location>
        <begin position="1"/>
        <end position="15"/>
    </location>
</feature>
<dbReference type="EMBL" id="BKCP01003335">
    <property type="protein sequence ID" value="GER29074.1"/>
    <property type="molecule type" value="Genomic_DNA"/>
</dbReference>
<comment type="caution">
    <text evidence="14">The sequence shown here is derived from an EMBL/GenBank/DDBJ whole genome shotgun (WGS) entry which is preliminary data.</text>
</comment>
<organism evidence="14 15">
    <name type="scientific">Striga asiatica</name>
    <name type="common">Asiatic witchweed</name>
    <name type="synonym">Buchnera asiatica</name>
    <dbReference type="NCBI Taxonomy" id="4170"/>
    <lineage>
        <taxon>Eukaryota</taxon>
        <taxon>Viridiplantae</taxon>
        <taxon>Streptophyta</taxon>
        <taxon>Embryophyta</taxon>
        <taxon>Tracheophyta</taxon>
        <taxon>Spermatophyta</taxon>
        <taxon>Magnoliopsida</taxon>
        <taxon>eudicotyledons</taxon>
        <taxon>Gunneridae</taxon>
        <taxon>Pentapetalae</taxon>
        <taxon>asterids</taxon>
        <taxon>lamiids</taxon>
        <taxon>Lamiales</taxon>
        <taxon>Orobanchaceae</taxon>
        <taxon>Buchnereae</taxon>
        <taxon>Striga</taxon>
    </lineage>
</organism>
<evidence type="ECO:0000256" key="5">
    <source>
        <dbReference type="ARBA" id="ARBA00022801"/>
    </source>
</evidence>
<keyword evidence="6" id="KW-0256">Endoplasmic reticulum</keyword>
<dbReference type="Pfam" id="PF02517">
    <property type="entry name" value="Rce1-like"/>
    <property type="match status" value="1"/>
</dbReference>
<feature type="non-terminal residue" evidence="14">
    <location>
        <position position="1"/>
    </location>
</feature>
<feature type="transmembrane region" description="Helical" evidence="12">
    <location>
        <begin position="301"/>
        <end position="319"/>
    </location>
</feature>
<feature type="transmembrane region" description="Helical" evidence="12">
    <location>
        <begin position="223"/>
        <end position="256"/>
    </location>
</feature>
<feature type="transmembrane region" description="Helical" evidence="12">
    <location>
        <begin position="182"/>
        <end position="203"/>
    </location>
</feature>
<feature type="transmembrane region" description="Helical" evidence="12">
    <location>
        <begin position="326"/>
        <end position="343"/>
    </location>
</feature>
<comment type="catalytic activity">
    <reaction evidence="9">
        <text>Hydrolyzes the peptide bond -P2-(S-farnesyl or geranylgeranyl)C-P1'-P2'-P3'-COOH where P1' and P2' are amino acids with aliphatic sidechains and P3' is any C-terminal residue.</text>
        <dbReference type="EC" id="3.4.26.1"/>
    </reaction>
</comment>
<reference evidence="15" key="1">
    <citation type="journal article" date="2019" name="Curr. Biol.">
        <title>Genome Sequence of Striga asiatica Provides Insight into the Evolution of Plant Parasitism.</title>
        <authorList>
            <person name="Yoshida S."/>
            <person name="Kim S."/>
            <person name="Wafula E.K."/>
            <person name="Tanskanen J."/>
            <person name="Kim Y.M."/>
            <person name="Honaas L."/>
            <person name="Yang Z."/>
            <person name="Spallek T."/>
            <person name="Conn C.E."/>
            <person name="Ichihashi Y."/>
            <person name="Cheong K."/>
            <person name="Cui S."/>
            <person name="Der J.P."/>
            <person name="Gundlach H."/>
            <person name="Jiao Y."/>
            <person name="Hori C."/>
            <person name="Ishida J.K."/>
            <person name="Kasahara H."/>
            <person name="Kiba T."/>
            <person name="Kim M.S."/>
            <person name="Koo N."/>
            <person name="Laohavisit A."/>
            <person name="Lee Y.H."/>
            <person name="Lumba S."/>
            <person name="McCourt P."/>
            <person name="Mortimer J.C."/>
            <person name="Mutuku J.M."/>
            <person name="Nomura T."/>
            <person name="Sasaki-Sekimoto Y."/>
            <person name="Seto Y."/>
            <person name="Wang Y."/>
            <person name="Wakatake T."/>
            <person name="Sakakibara H."/>
            <person name="Demura T."/>
            <person name="Yamaguchi S."/>
            <person name="Yoneyama K."/>
            <person name="Manabe R.I."/>
            <person name="Nelson D.C."/>
            <person name="Schulman A.H."/>
            <person name="Timko M.P."/>
            <person name="dePamphilis C.W."/>
            <person name="Choi D."/>
            <person name="Shirasu K."/>
        </authorList>
    </citation>
    <scope>NUCLEOTIDE SEQUENCE [LARGE SCALE GENOMIC DNA]</scope>
    <source>
        <strain evidence="15">cv. UVA1</strain>
    </source>
</reference>
<evidence type="ECO:0000256" key="7">
    <source>
        <dbReference type="ARBA" id="ARBA00022989"/>
    </source>
</evidence>
<dbReference type="OrthoDB" id="271604at2759"/>
<evidence type="ECO:0000256" key="10">
    <source>
        <dbReference type="ARBA" id="ARBA00049729"/>
    </source>
</evidence>
<evidence type="ECO:0000313" key="14">
    <source>
        <dbReference type="EMBL" id="GER29074.1"/>
    </source>
</evidence>
<dbReference type="GO" id="GO:0005789">
    <property type="term" value="C:endoplasmic reticulum membrane"/>
    <property type="evidence" value="ECO:0007669"/>
    <property type="project" value="UniProtKB-SubCell"/>
</dbReference>
<protein>
    <recommendedName>
        <fullName evidence="10">intramembrane prenyl-peptidase Rce1</fullName>
        <ecNumber evidence="10">3.4.26.1</ecNumber>
    </recommendedName>
</protein>
<keyword evidence="5" id="KW-0378">Hydrolase</keyword>
<feature type="transmembrane region" description="Helical" evidence="12">
    <location>
        <begin position="276"/>
        <end position="295"/>
    </location>
</feature>
<feature type="transmembrane region" description="Helical" evidence="12">
    <location>
        <begin position="107"/>
        <end position="127"/>
    </location>
</feature>
<evidence type="ECO:0000256" key="1">
    <source>
        <dbReference type="ARBA" id="ARBA00004477"/>
    </source>
</evidence>
<name>A0A5A7P920_STRAF</name>
<evidence type="ECO:0000256" key="11">
    <source>
        <dbReference type="SAM" id="MobiDB-lite"/>
    </source>
</evidence>
<feature type="region of interest" description="Disordered" evidence="11">
    <location>
        <begin position="1"/>
        <end position="24"/>
    </location>
</feature>
<dbReference type="EC" id="3.4.26.1" evidence="10"/>
<dbReference type="GO" id="GO:0004222">
    <property type="term" value="F:metalloendopeptidase activity"/>
    <property type="evidence" value="ECO:0007669"/>
    <property type="project" value="InterPro"/>
</dbReference>
<keyword evidence="3 14" id="KW-0645">Protease</keyword>
<keyword evidence="7 12" id="KW-1133">Transmembrane helix</keyword>
<keyword evidence="4 12" id="KW-0812">Transmembrane</keyword>
<keyword evidence="8 12" id="KW-0472">Membrane</keyword>
<comment type="similarity">
    <text evidence="2">Belongs to the peptidase U48 family.</text>
</comment>
<sequence length="368" mass="41196">LITLAQHNENPTQRSPYFGSIPSETASQHSQQQRASLRPTYSRDSVELYRLITVPRRRWTSSKAAASAAVAACAAMAVFYVAVLYFPALILRLPPPDSFKSFMIRRFACAAVSSVVSLVLCSLILPIGKWDTSILLGVYGIRLDHSWQALVFPLLLTSLMYSGTFTLRLLSMFDASNEHLSLGSLSVIYIKSVLLKIIDWVVSTTYSVSAWRNYVVAPLTEELVFRACMIPLLLCGGFSTYAVVFLCPIFFSLAHLNHLLELYVQKKCSFPKACQVVGFQLGYTIIFGAYASFLLVRTGHLAAPLIAHIFCNFMGLPVISSSRSGIVSVAFLLGMVSFFWMLFPMSSPHLYNNREDDCKCWHRYCNWN</sequence>
<evidence type="ECO:0000256" key="3">
    <source>
        <dbReference type="ARBA" id="ARBA00022670"/>
    </source>
</evidence>
<gene>
    <name evidence="14" type="ORF">STAS_04900</name>
</gene>
<feature type="transmembrane region" description="Helical" evidence="12">
    <location>
        <begin position="147"/>
        <end position="170"/>
    </location>
</feature>
<proteinExistence type="inferred from homology"/>
<dbReference type="Proteomes" id="UP000325081">
    <property type="component" value="Unassembled WGS sequence"/>
</dbReference>
<keyword evidence="15" id="KW-1185">Reference proteome</keyword>
<evidence type="ECO:0000256" key="2">
    <source>
        <dbReference type="ARBA" id="ARBA00006897"/>
    </source>
</evidence>
<dbReference type="PANTHER" id="PTHR13046:SF0">
    <property type="entry name" value="CAAX PRENYL PROTEASE 2"/>
    <property type="match status" value="1"/>
</dbReference>
<feature type="domain" description="CAAX prenyl protease 2/Lysostaphin resistance protein A-like" evidence="13">
    <location>
        <begin position="209"/>
        <end position="314"/>
    </location>
</feature>
<comment type="subcellular location">
    <subcellularLocation>
        <location evidence="1">Endoplasmic reticulum membrane</location>
        <topology evidence="1">Multi-pass membrane protein</topology>
    </subcellularLocation>
</comment>
<evidence type="ECO:0000256" key="9">
    <source>
        <dbReference type="ARBA" id="ARBA00047280"/>
    </source>
</evidence>
<dbReference type="InterPro" id="IPR039731">
    <property type="entry name" value="Rce1"/>
</dbReference>
<evidence type="ECO:0000259" key="13">
    <source>
        <dbReference type="Pfam" id="PF02517"/>
    </source>
</evidence>
<evidence type="ECO:0000256" key="6">
    <source>
        <dbReference type="ARBA" id="ARBA00022824"/>
    </source>
</evidence>
<dbReference type="GO" id="GO:0071586">
    <property type="term" value="P:CAAX-box protein processing"/>
    <property type="evidence" value="ECO:0007669"/>
    <property type="project" value="InterPro"/>
</dbReference>
<dbReference type="AlphaFoldDB" id="A0A5A7P920"/>